<proteinExistence type="predicted"/>
<reference evidence="1" key="1">
    <citation type="journal article" date="2011" name="Environ. Microbiol.">
        <title>Genomic insights into the metabolic potential of the polycyclic aromatic hydrocarbon degrading sulfate-reducing Deltaproteobacterium N47.</title>
        <authorList>
            <person name="Bergmann F."/>
            <person name="Selesi D."/>
            <person name="Weinmaier T."/>
            <person name="Tischler P."/>
            <person name="Rattei T."/>
            <person name="Meckenstock R.U."/>
        </authorList>
    </citation>
    <scope>NUCLEOTIDE SEQUENCE</scope>
</reference>
<evidence type="ECO:0000313" key="1">
    <source>
        <dbReference type="EMBL" id="CBX28911.1"/>
    </source>
</evidence>
<dbReference type="EMBL" id="FR695870">
    <property type="protein sequence ID" value="CBX28911.1"/>
    <property type="molecule type" value="Genomic_DNA"/>
</dbReference>
<organism evidence="1">
    <name type="scientific">uncultured Desulfobacterium sp</name>
    <dbReference type="NCBI Taxonomy" id="201089"/>
    <lineage>
        <taxon>Bacteria</taxon>
        <taxon>Pseudomonadati</taxon>
        <taxon>Thermodesulfobacteriota</taxon>
        <taxon>Desulfobacteria</taxon>
        <taxon>Desulfobacterales</taxon>
        <taxon>Desulfobacteriaceae</taxon>
        <taxon>Desulfobacterium</taxon>
        <taxon>environmental samples</taxon>
    </lineage>
</organism>
<sequence length="39" mass="4653">MHHFGETLVTLIILFYHHRFGRTYPGPPQEVEGLCQHYQ</sequence>
<accession>E1YEF2</accession>
<gene>
    <name evidence="1" type="ORF">N47_B20570</name>
</gene>
<dbReference type="AlphaFoldDB" id="E1YEF2"/>
<name>E1YEF2_9BACT</name>
<protein>
    <submittedName>
        <fullName evidence="1">Uncharacterized protein</fullName>
    </submittedName>
</protein>